<dbReference type="OrthoDB" id="5240921at2759"/>
<keyword evidence="3" id="KW-1185">Reference proteome</keyword>
<name>A0A9P5EDA2_9HYPO</name>
<keyword evidence="2" id="KW-0808">Transferase</keyword>
<protein>
    <submittedName>
        <fullName evidence="2">Kinase domain</fullName>
    </submittedName>
</protein>
<evidence type="ECO:0000313" key="3">
    <source>
        <dbReference type="Proteomes" id="UP000737391"/>
    </source>
</evidence>
<gene>
    <name evidence="2" type="ORF">FAGAP_5205</name>
</gene>
<sequence length="170" mass="18639">MTPATKEEVGGENSCWLDPQFVANWQALNQPKASTSNTKGKGKAKTKGKGKEETEPEPSESSSSKKQKSSGKHGASSSSKGKERAAGFGAYHRDPDTGVLYRYAENGATVYLDPQSRREFYYDEGNLLRQDLFERDYTEACEPDRPDTAINSESVCRTVEPLNQAPGDGH</sequence>
<proteinExistence type="predicted"/>
<accession>A0A9P5EDA2</accession>
<comment type="caution">
    <text evidence="2">The sequence shown here is derived from an EMBL/GenBank/DDBJ whole genome shotgun (WGS) entry which is preliminary data.</text>
</comment>
<dbReference type="GO" id="GO:0016301">
    <property type="term" value="F:kinase activity"/>
    <property type="evidence" value="ECO:0007669"/>
    <property type="project" value="UniProtKB-KW"/>
</dbReference>
<keyword evidence="2" id="KW-0418">Kinase</keyword>
<feature type="region of interest" description="Disordered" evidence="1">
    <location>
        <begin position="26"/>
        <end position="95"/>
    </location>
</feature>
<dbReference type="Proteomes" id="UP000737391">
    <property type="component" value="Unassembled WGS sequence"/>
</dbReference>
<evidence type="ECO:0000313" key="2">
    <source>
        <dbReference type="EMBL" id="KAF4498619.1"/>
    </source>
</evidence>
<evidence type="ECO:0000256" key="1">
    <source>
        <dbReference type="SAM" id="MobiDB-lite"/>
    </source>
</evidence>
<dbReference type="EMBL" id="LUFC02000325">
    <property type="protein sequence ID" value="KAF4498619.1"/>
    <property type="molecule type" value="Genomic_DNA"/>
</dbReference>
<organism evidence="2 3">
    <name type="scientific">Fusarium agapanthi</name>
    <dbReference type="NCBI Taxonomy" id="1803897"/>
    <lineage>
        <taxon>Eukaryota</taxon>
        <taxon>Fungi</taxon>
        <taxon>Dikarya</taxon>
        <taxon>Ascomycota</taxon>
        <taxon>Pezizomycotina</taxon>
        <taxon>Sordariomycetes</taxon>
        <taxon>Hypocreomycetidae</taxon>
        <taxon>Hypocreales</taxon>
        <taxon>Nectriaceae</taxon>
        <taxon>Fusarium</taxon>
        <taxon>Fusarium fujikuroi species complex</taxon>
    </lineage>
</organism>
<dbReference type="AlphaFoldDB" id="A0A9P5EDA2"/>
<feature type="compositionally biased region" description="Basic and acidic residues" evidence="1">
    <location>
        <begin position="80"/>
        <end position="95"/>
    </location>
</feature>
<reference evidence="2" key="1">
    <citation type="submission" date="2020-01" db="EMBL/GenBank/DDBJ databases">
        <title>Identification and distribution of gene clusters putatively required for synthesis of sphingolipid metabolism inhibitors in phylogenetically diverse species of the filamentous fungus Fusarium.</title>
        <authorList>
            <person name="Kim H.-S."/>
            <person name="Busman M."/>
            <person name="Brown D.W."/>
            <person name="Divon H."/>
            <person name="Uhlig S."/>
            <person name="Proctor R.H."/>
        </authorList>
    </citation>
    <scope>NUCLEOTIDE SEQUENCE</scope>
    <source>
        <strain evidence="2">NRRL 31653</strain>
    </source>
</reference>